<comment type="caution">
    <text evidence="3">The sequence shown here is derived from an EMBL/GenBank/DDBJ whole genome shotgun (WGS) entry which is preliminary data.</text>
</comment>
<evidence type="ECO:0000256" key="1">
    <source>
        <dbReference type="SAM" id="MobiDB-lite"/>
    </source>
</evidence>
<reference evidence="3" key="1">
    <citation type="submission" date="2021-06" db="EMBL/GenBank/DDBJ databases">
        <title>Comparative genomics, transcriptomics and evolutionary studies reveal genomic signatures of adaptation to plant cell wall in hemibiotrophic fungi.</title>
        <authorList>
            <consortium name="DOE Joint Genome Institute"/>
            <person name="Baroncelli R."/>
            <person name="Diaz J.F."/>
            <person name="Benocci T."/>
            <person name="Peng M."/>
            <person name="Battaglia E."/>
            <person name="Haridas S."/>
            <person name="Andreopoulos W."/>
            <person name="Labutti K."/>
            <person name="Pangilinan J."/>
            <person name="Floch G.L."/>
            <person name="Makela M.R."/>
            <person name="Henrissat B."/>
            <person name="Grigoriev I.V."/>
            <person name="Crouch J.A."/>
            <person name="De Vries R.P."/>
            <person name="Sukno S.A."/>
            <person name="Thon M.R."/>
        </authorList>
    </citation>
    <scope>NUCLEOTIDE SEQUENCE</scope>
    <source>
        <strain evidence="3">MAFF235873</strain>
    </source>
</reference>
<accession>A0AAD9H8G4</accession>
<proteinExistence type="predicted"/>
<protein>
    <recommendedName>
        <fullName evidence="2">Linalool dehydratase/isomerase domain-containing protein</fullName>
    </recommendedName>
</protein>
<dbReference type="InterPro" id="IPR041411">
    <property type="entry name" value="Ldi"/>
</dbReference>
<dbReference type="Proteomes" id="UP001232148">
    <property type="component" value="Unassembled WGS sequence"/>
</dbReference>
<feature type="region of interest" description="Disordered" evidence="1">
    <location>
        <begin position="1"/>
        <end position="25"/>
    </location>
</feature>
<feature type="domain" description="Linalool dehydratase/isomerase" evidence="2">
    <location>
        <begin position="168"/>
        <end position="309"/>
    </location>
</feature>
<dbReference type="Pfam" id="PF18566">
    <property type="entry name" value="Ldi"/>
    <property type="match status" value="2"/>
</dbReference>
<dbReference type="EMBL" id="MU843004">
    <property type="protein sequence ID" value="KAK2023314.1"/>
    <property type="molecule type" value="Genomic_DNA"/>
</dbReference>
<gene>
    <name evidence="3" type="ORF">LX32DRAFT_667422</name>
</gene>
<evidence type="ECO:0000313" key="4">
    <source>
        <dbReference type="Proteomes" id="UP001232148"/>
    </source>
</evidence>
<keyword evidence="4" id="KW-1185">Reference proteome</keyword>
<sequence length="444" mass="48380">MDDGTERPRRRQQPDPSKYPKLSREQAGHLRHFHNLLPRPDNDWRLMGSQEPLQEFPDAYRYQLATTARSGSPGPTPSPGRTSCTSGHLLMVVSLYAMLFDDDGFEAPGALTFVWDPLFFGMGPETFSYSAQALQDAILGGNGEQRLGRFPVSTFSNSRPGGGGGQRRAWTAAWKEKGLVGPDGLFPDLWMVRQDVTLPASDPAWTAWGSAFMNAWNGAFVRSHFDEQSLGHVASTGGEVRSNQPPVAAEFGRLVKERGASATSRETLETARRNPTFGYVSQWLSELGKDAALDGLLDCTTPRNDRRFEGELLWARMDPFSGNAAIGYARLSVEDGQRIIWERPRTAEAVASRPYVDGVTLDDGVDFPRGDWHPASGLLALTVRAWDGDVGAIRPVVKGLGPGPWDFLVGGGLASSRVLSAGEDIALELQVGGADLDIVVVKRV</sequence>
<evidence type="ECO:0000313" key="3">
    <source>
        <dbReference type="EMBL" id="KAK2023314.1"/>
    </source>
</evidence>
<organism evidence="3 4">
    <name type="scientific">Colletotrichum zoysiae</name>
    <dbReference type="NCBI Taxonomy" id="1216348"/>
    <lineage>
        <taxon>Eukaryota</taxon>
        <taxon>Fungi</taxon>
        <taxon>Dikarya</taxon>
        <taxon>Ascomycota</taxon>
        <taxon>Pezizomycotina</taxon>
        <taxon>Sordariomycetes</taxon>
        <taxon>Hypocreomycetidae</taxon>
        <taxon>Glomerellales</taxon>
        <taxon>Glomerellaceae</taxon>
        <taxon>Colletotrichum</taxon>
        <taxon>Colletotrichum graminicola species complex</taxon>
    </lineage>
</organism>
<dbReference type="AlphaFoldDB" id="A0AAD9H8G4"/>
<evidence type="ECO:0000259" key="2">
    <source>
        <dbReference type="Pfam" id="PF18566"/>
    </source>
</evidence>
<feature type="domain" description="Linalool dehydratase/isomerase" evidence="2">
    <location>
        <begin position="86"/>
        <end position="139"/>
    </location>
</feature>
<name>A0AAD9H8G4_9PEZI</name>